<feature type="non-terminal residue" evidence="2">
    <location>
        <position position="1"/>
    </location>
</feature>
<feature type="compositionally biased region" description="Polar residues" evidence="1">
    <location>
        <begin position="204"/>
        <end position="215"/>
    </location>
</feature>
<gene>
    <name evidence="2" type="ORF">GSLYS_00003441001</name>
</gene>
<name>A0AAV2HAJ9_LYMST</name>
<dbReference type="AlphaFoldDB" id="A0AAV2HAJ9"/>
<feature type="non-terminal residue" evidence="2">
    <location>
        <position position="349"/>
    </location>
</feature>
<accession>A0AAV2HAJ9</accession>
<feature type="region of interest" description="Disordered" evidence="1">
    <location>
        <begin position="1"/>
        <end position="40"/>
    </location>
</feature>
<feature type="compositionally biased region" description="Polar residues" evidence="1">
    <location>
        <begin position="165"/>
        <end position="175"/>
    </location>
</feature>
<reference evidence="2 3" key="1">
    <citation type="submission" date="2024-04" db="EMBL/GenBank/DDBJ databases">
        <authorList>
            <consortium name="Genoscope - CEA"/>
            <person name="William W."/>
        </authorList>
    </citation>
    <scope>NUCLEOTIDE SEQUENCE [LARGE SCALE GENOMIC DNA]</scope>
</reference>
<feature type="compositionally biased region" description="Polar residues" evidence="1">
    <location>
        <begin position="327"/>
        <end position="337"/>
    </location>
</feature>
<keyword evidence="3" id="KW-1185">Reference proteome</keyword>
<proteinExistence type="predicted"/>
<evidence type="ECO:0000313" key="3">
    <source>
        <dbReference type="Proteomes" id="UP001497497"/>
    </source>
</evidence>
<feature type="compositionally biased region" description="Low complexity" evidence="1">
    <location>
        <begin position="176"/>
        <end position="197"/>
    </location>
</feature>
<comment type="caution">
    <text evidence="2">The sequence shown here is derived from an EMBL/GenBank/DDBJ whole genome shotgun (WGS) entry which is preliminary data.</text>
</comment>
<dbReference type="Proteomes" id="UP001497497">
    <property type="component" value="Unassembled WGS sequence"/>
</dbReference>
<feature type="region of interest" description="Disordered" evidence="1">
    <location>
        <begin position="319"/>
        <end position="349"/>
    </location>
</feature>
<evidence type="ECO:0000256" key="1">
    <source>
        <dbReference type="SAM" id="MobiDB-lite"/>
    </source>
</evidence>
<feature type="compositionally biased region" description="Low complexity" evidence="1">
    <location>
        <begin position="338"/>
        <end position="349"/>
    </location>
</feature>
<organism evidence="2 3">
    <name type="scientific">Lymnaea stagnalis</name>
    <name type="common">Great pond snail</name>
    <name type="synonym">Helix stagnalis</name>
    <dbReference type="NCBI Taxonomy" id="6523"/>
    <lineage>
        <taxon>Eukaryota</taxon>
        <taxon>Metazoa</taxon>
        <taxon>Spiralia</taxon>
        <taxon>Lophotrochozoa</taxon>
        <taxon>Mollusca</taxon>
        <taxon>Gastropoda</taxon>
        <taxon>Heterobranchia</taxon>
        <taxon>Euthyneura</taxon>
        <taxon>Panpulmonata</taxon>
        <taxon>Hygrophila</taxon>
        <taxon>Lymnaeoidea</taxon>
        <taxon>Lymnaeidae</taxon>
        <taxon>Lymnaea</taxon>
    </lineage>
</organism>
<feature type="compositionally biased region" description="Polar residues" evidence="1">
    <location>
        <begin position="1"/>
        <end position="13"/>
    </location>
</feature>
<sequence>SGVSLPPSTQRSSPDGDKNCIEPNSSVLSIDRNQYTNDKGKVLPHKLNDCSSNLNENKHGLFTGVNRNNSLQDYEDILPFEVDPNFVQSKENRLKEDISDENDLSRQENLNNLLQTLPTMSHGMLESDSSSVDDNMAPVQNIQLKSSLKHPAKSSKSSLSSNKSETCSDAQENIASTINPSPSSSTSNTQTGSGETSMDLEISRTMSETSTSNPGKRSYVRADSGSPPCVPRKKANLETKSSEMSIDDEWPVLVPCKTFSTPRKKVQTFLNPKNDSEKKSNFIDLTDDMDVTDSITAWSSPNTDRKPDFGKLQQELMSKLNDPGPSVVQTSTTADYNSVSENSSSLQSA</sequence>
<dbReference type="EMBL" id="CAXITT010000046">
    <property type="protein sequence ID" value="CAL1529286.1"/>
    <property type="molecule type" value="Genomic_DNA"/>
</dbReference>
<evidence type="ECO:0000313" key="2">
    <source>
        <dbReference type="EMBL" id="CAL1529286.1"/>
    </source>
</evidence>
<feature type="region of interest" description="Disordered" evidence="1">
    <location>
        <begin position="144"/>
        <end position="243"/>
    </location>
</feature>
<protein>
    <submittedName>
        <fullName evidence="2">Uncharacterized protein</fullName>
    </submittedName>
</protein>
<feature type="compositionally biased region" description="Polar residues" evidence="1">
    <location>
        <begin position="22"/>
        <end position="37"/>
    </location>
</feature>
<feature type="compositionally biased region" description="Low complexity" evidence="1">
    <location>
        <begin position="154"/>
        <end position="164"/>
    </location>
</feature>